<dbReference type="Gene3D" id="3.10.180.10">
    <property type="entry name" value="2,3-Dihydroxybiphenyl 1,2-Dioxygenase, domain 1"/>
    <property type="match status" value="1"/>
</dbReference>
<dbReference type="PROSITE" id="PS00934">
    <property type="entry name" value="GLYOXALASE_I_1"/>
    <property type="match status" value="1"/>
</dbReference>
<evidence type="ECO:0000313" key="4">
    <source>
        <dbReference type="Proteomes" id="UP001146670"/>
    </source>
</evidence>
<dbReference type="SUPFAM" id="SSF54593">
    <property type="entry name" value="Glyoxalase/Bleomycin resistance protein/Dihydroxybiphenyl dioxygenase"/>
    <property type="match status" value="1"/>
</dbReference>
<keyword evidence="1" id="KW-0479">Metal-binding</keyword>
<dbReference type="InterPro" id="IPR004360">
    <property type="entry name" value="Glyas_Fos-R_dOase_dom"/>
</dbReference>
<organism evidence="3 4">
    <name type="scientific">Aerococcus kribbianus</name>
    <dbReference type="NCBI Taxonomy" id="2999064"/>
    <lineage>
        <taxon>Bacteria</taxon>
        <taxon>Bacillati</taxon>
        <taxon>Bacillota</taxon>
        <taxon>Bacilli</taxon>
        <taxon>Lactobacillales</taxon>
        <taxon>Aerococcaceae</taxon>
        <taxon>Aerococcus</taxon>
    </lineage>
</organism>
<proteinExistence type="predicted"/>
<dbReference type="RefSeq" id="WP_268752024.1">
    <property type="nucleotide sequence ID" value="NZ_JAPRFQ010000001.1"/>
</dbReference>
<evidence type="ECO:0000256" key="1">
    <source>
        <dbReference type="ARBA" id="ARBA00022723"/>
    </source>
</evidence>
<dbReference type="InterPro" id="IPR029068">
    <property type="entry name" value="Glyas_Bleomycin-R_OHBP_Dase"/>
</dbReference>
<name>A0A9X3JFA7_9LACT</name>
<dbReference type="GO" id="GO:0004462">
    <property type="term" value="F:lactoylglutathione lyase activity"/>
    <property type="evidence" value="ECO:0007669"/>
    <property type="project" value="InterPro"/>
</dbReference>
<dbReference type="Proteomes" id="UP001146670">
    <property type="component" value="Unassembled WGS sequence"/>
</dbReference>
<evidence type="ECO:0000313" key="3">
    <source>
        <dbReference type="EMBL" id="MCZ0725711.1"/>
    </source>
</evidence>
<dbReference type="Pfam" id="PF00903">
    <property type="entry name" value="Glyoxalase"/>
    <property type="match status" value="1"/>
</dbReference>
<dbReference type="AlphaFoldDB" id="A0A9X3JFA7"/>
<dbReference type="InterPro" id="IPR051332">
    <property type="entry name" value="Fosfomycin_Res_Enzymes"/>
</dbReference>
<dbReference type="EMBL" id="JAPRFR010000001">
    <property type="protein sequence ID" value="MCZ0725711.1"/>
    <property type="molecule type" value="Genomic_DNA"/>
</dbReference>
<gene>
    <name evidence="3" type="ORF">OW157_03885</name>
</gene>
<dbReference type="CDD" id="cd08352">
    <property type="entry name" value="VOC_Bs_YwkD_like"/>
    <property type="match status" value="1"/>
</dbReference>
<keyword evidence="4" id="KW-1185">Reference proteome</keyword>
<evidence type="ECO:0000259" key="2">
    <source>
        <dbReference type="PROSITE" id="PS51819"/>
    </source>
</evidence>
<sequence length="126" mass="14298">MKFSHIHHIAIIVSDLEASKNFYCEHLGFTVINENKRPEKADIKCDLVQGDCHLELFVKADAPKRLSYPEALGLRHLAFKVDDVSACVADLLSKGINCEPVRYDSQDYKAMTFFHDPDGLPIEIHE</sequence>
<dbReference type="InterPro" id="IPR018146">
    <property type="entry name" value="Glyoxalase_1_CS"/>
</dbReference>
<feature type="domain" description="VOC" evidence="2">
    <location>
        <begin position="5"/>
        <end position="126"/>
    </location>
</feature>
<accession>A0A9X3JFA7</accession>
<dbReference type="PANTHER" id="PTHR36113:SF6">
    <property type="entry name" value="FOSFOMYCIN RESISTANCE PROTEIN FOSX"/>
    <property type="match status" value="1"/>
</dbReference>
<dbReference type="PANTHER" id="PTHR36113">
    <property type="entry name" value="LYASE, PUTATIVE-RELATED-RELATED"/>
    <property type="match status" value="1"/>
</dbReference>
<dbReference type="GO" id="GO:0046872">
    <property type="term" value="F:metal ion binding"/>
    <property type="evidence" value="ECO:0007669"/>
    <property type="project" value="UniProtKB-KW"/>
</dbReference>
<reference evidence="3" key="1">
    <citation type="submission" date="2022-12" db="EMBL/GenBank/DDBJ databases">
        <title>Description and comparative metabolic analysis of Aerococcus sp. nov., isolated from the feces of a pig.</title>
        <authorList>
            <person name="Chang Y.-H."/>
        </authorList>
    </citation>
    <scope>NUCLEOTIDE SEQUENCE</scope>
    <source>
        <strain evidence="3">YH-aer222</strain>
    </source>
</reference>
<comment type="caution">
    <text evidence="3">The sequence shown here is derived from an EMBL/GenBank/DDBJ whole genome shotgun (WGS) entry which is preliminary data.</text>
</comment>
<dbReference type="InterPro" id="IPR037523">
    <property type="entry name" value="VOC_core"/>
</dbReference>
<dbReference type="PROSITE" id="PS51819">
    <property type="entry name" value="VOC"/>
    <property type="match status" value="1"/>
</dbReference>
<protein>
    <submittedName>
        <fullName evidence="3">VOC family protein</fullName>
    </submittedName>
</protein>
<dbReference type="InterPro" id="IPR037478">
    <property type="entry name" value="YwkD-like_dom"/>
</dbReference>